<accession>A0A1H9YJI6</accession>
<reference evidence="2 3" key="1">
    <citation type="submission" date="2016-10" db="EMBL/GenBank/DDBJ databases">
        <authorList>
            <person name="de Groot N.N."/>
        </authorList>
    </citation>
    <scope>NUCLEOTIDE SEQUENCE [LARGE SCALE GENOMIC DNA]</scope>
    <source>
        <strain evidence="2 3">CGMCC 4.5598</strain>
    </source>
</reference>
<dbReference type="Proteomes" id="UP000199361">
    <property type="component" value="Unassembled WGS sequence"/>
</dbReference>
<feature type="transmembrane region" description="Helical" evidence="1">
    <location>
        <begin position="14"/>
        <end position="32"/>
    </location>
</feature>
<organism evidence="2 3">
    <name type="scientific">Nonomuraea wenchangensis</name>
    <dbReference type="NCBI Taxonomy" id="568860"/>
    <lineage>
        <taxon>Bacteria</taxon>
        <taxon>Bacillati</taxon>
        <taxon>Actinomycetota</taxon>
        <taxon>Actinomycetes</taxon>
        <taxon>Streptosporangiales</taxon>
        <taxon>Streptosporangiaceae</taxon>
        <taxon>Nonomuraea</taxon>
    </lineage>
</organism>
<proteinExistence type="predicted"/>
<name>A0A1H9YJI6_9ACTN</name>
<evidence type="ECO:0000313" key="3">
    <source>
        <dbReference type="Proteomes" id="UP000199361"/>
    </source>
</evidence>
<dbReference type="EMBL" id="FOHX01000001">
    <property type="protein sequence ID" value="SES69109.1"/>
    <property type="molecule type" value="Genomic_DNA"/>
</dbReference>
<gene>
    <name evidence="2" type="ORF">SAMN05421811_10163</name>
</gene>
<dbReference type="AlphaFoldDB" id="A0A1H9YJI6"/>
<evidence type="ECO:0000256" key="1">
    <source>
        <dbReference type="SAM" id="Phobius"/>
    </source>
</evidence>
<keyword evidence="1" id="KW-1133">Transmembrane helix</keyword>
<sequence>MKNPDNEHKKPSRFWWLPGTVSAVISAARLAYEFVRDHYHLNGR</sequence>
<keyword evidence="3" id="KW-1185">Reference proteome</keyword>
<evidence type="ECO:0000313" key="2">
    <source>
        <dbReference type="EMBL" id="SES69109.1"/>
    </source>
</evidence>
<keyword evidence="1" id="KW-0812">Transmembrane</keyword>
<keyword evidence="1" id="KW-0472">Membrane</keyword>
<protein>
    <submittedName>
        <fullName evidence="2">Uncharacterized protein</fullName>
    </submittedName>
</protein>